<dbReference type="GO" id="GO:0036444">
    <property type="term" value="P:calcium import into the mitochondrion"/>
    <property type="evidence" value="ECO:0007669"/>
    <property type="project" value="TreeGrafter"/>
</dbReference>
<evidence type="ECO:0000256" key="12">
    <source>
        <dbReference type="ARBA" id="ARBA00023136"/>
    </source>
</evidence>
<dbReference type="GO" id="GO:0005262">
    <property type="term" value="F:calcium channel activity"/>
    <property type="evidence" value="ECO:0007669"/>
    <property type="project" value="UniProtKB-KW"/>
</dbReference>
<organism evidence="21 22">
    <name type="scientific">Tulasnella calospora MUT 4182</name>
    <dbReference type="NCBI Taxonomy" id="1051891"/>
    <lineage>
        <taxon>Eukaryota</taxon>
        <taxon>Fungi</taxon>
        <taxon>Dikarya</taxon>
        <taxon>Basidiomycota</taxon>
        <taxon>Agaricomycotina</taxon>
        <taxon>Agaricomycetes</taxon>
        <taxon>Cantharellales</taxon>
        <taxon>Tulasnellaceae</taxon>
        <taxon>Tulasnella</taxon>
    </lineage>
</organism>
<dbReference type="Pfam" id="PF04678">
    <property type="entry name" value="MCU"/>
    <property type="match status" value="1"/>
</dbReference>
<evidence type="ECO:0000256" key="6">
    <source>
        <dbReference type="ARBA" id="ARBA00022692"/>
    </source>
</evidence>
<evidence type="ECO:0000313" key="21">
    <source>
        <dbReference type="EMBL" id="KIO17692.1"/>
    </source>
</evidence>
<keyword evidence="6 19" id="KW-0812">Transmembrane</keyword>
<proteinExistence type="inferred from homology"/>
<evidence type="ECO:0000256" key="3">
    <source>
        <dbReference type="ARBA" id="ARBA00022448"/>
    </source>
</evidence>
<dbReference type="HOGENOM" id="CLU_985390_0_0_1"/>
<keyword evidence="4" id="KW-0109">Calcium transport</keyword>
<keyword evidence="22" id="KW-1185">Reference proteome</keyword>
<evidence type="ECO:0000256" key="8">
    <source>
        <dbReference type="ARBA" id="ARBA00022837"/>
    </source>
</evidence>
<feature type="region of interest" description="Disordered" evidence="18">
    <location>
        <begin position="210"/>
        <end position="283"/>
    </location>
</feature>
<comment type="subcellular location">
    <subcellularLocation>
        <location evidence="1">Mitochondrion inner membrane</location>
        <topology evidence="1">Multi-pass membrane protein</topology>
    </subcellularLocation>
</comment>
<feature type="domain" description="Calcium uniporter protein C-terminal" evidence="20">
    <location>
        <begin position="62"/>
        <end position="189"/>
    </location>
</feature>
<evidence type="ECO:0000256" key="16">
    <source>
        <dbReference type="ARBA" id="ARBA00044981"/>
    </source>
</evidence>
<dbReference type="InterPro" id="IPR039055">
    <property type="entry name" value="MCU_fam"/>
</dbReference>
<comment type="subunit">
    <text evidence="15">Homotetramer, assembles in a dimer or dimers configuration with two interfaces.</text>
</comment>
<evidence type="ECO:0000256" key="2">
    <source>
        <dbReference type="ARBA" id="ARBA00005653"/>
    </source>
</evidence>
<keyword evidence="12 19" id="KW-0472">Membrane</keyword>
<evidence type="ECO:0000256" key="1">
    <source>
        <dbReference type="ARBA" id="ARBA00004448"/>
    </source>
</evidence>
<evidence type="ECO:0000256" key="7">
    <source>
        <dbReference type="ARBA" id="ARBA00022792"/>
    </source>
</evidence>
<evidence type="ECO:0000256" key="5">
    <source>
        <dbReference type="ARBA" id="ARBA00022673"/>
    </source>
</evidence>
<keyword evidence="13" id="KW-0407">Ion channel</keyword>
<evidence type="ECO:0000256" key="4">
    <source>
        <dbReference type="ARBA" id="ARBA00022568"/>
    </source>
</evidence>
<keyword evidence="11" id="KW-0496">Mitochondrion</keyword>
<evidence type="ECO:0000256" key="9">
    <source>
        <dbReference type="ARBA" id="ARBA00022989"/>
    </source>
</evidence>
<feature type="transmembrane region" description="Helical" evidence="19">
    <location>
        <begin position="104"/>
        <end position="124"/>
    </location>
</feature>
<dbReference type="GO" id="GO:0051560">
    <property type="term" value="P:mitochondrial calcium ion homeostasis"/>
    <property type="evidence" value="ECO:0007669"/>
    <property type="project" value="InterPro"/>
</dbReference>
<comment type="similarity">
    <text evidence="2">Belongs to the MCU (TC 1.A.77) family.</text>
</comment>
<evidence type="ECO:0000256" key="18">
    <source>
        <dbReference type="SAM" id="MobiDB-lite"/>
    </source>
</evidence>
<reference evidence="21 22" key="1">
    <citation type="submission" date="2014-04" db="EMBL/GenBank/DDBJ databases">
        <authorList>
            <consortium name="DOE Joint Genome Institute"/>
            <person name="Kuo A."/>
            <person name="Girlanda M."/>
            <person name="Perotto S."/>
            <person name="Kohler A."/>
            <person name="Nagy L.G."/>
            <person name="Floudas D."/>
            <person name="Copeland A."/>
            <person name="Barry K.W."/>
            <person name="Cichocki N."/>
            <person name="Veneault-Fourrey C."/>
            <person name="LaButti K."/>
            <person name="Lindquist E.A."/>
            <person name="Lipzen A."/>
            <person name="Lundell T."/>
            <person name="Morin E."/>
            <person name="Murat C."/>
            <person name="Sun H."/>
            <person name="Tunlid A."/>
            <person name="Henrissat B."/>
            <person name="Grigoriev I.V."/>
            <person name="Hibbett D.S."/>
            <person name="Martin F."/>
            <person name="Nordberg H.P."/>
            <person name="Cantor M.N."/>
            <person name="Hua S.X."/>
        </authorList>
    </citation>
    <scope>NUCLEOTIDE SEQUENCE [LARGE SCALE GENOMIC DNA]</scope>
    <source>
        <strain evidence="21 22">MUT 4182</strain>
    </source>
</reference>
<dbReference type="InterPro" id="IPR006769">
    <property type="entry name" value="MCU_C"/>
</dbReference>
<dbReference type="STRING" id="1051891.A0A0C3L832"/>
<dbReference type="OrthoDB" id="278338at2759"/>
<evidence type="ECO:0000256" key="10">
    <source>
        <dbReference type="ARBA" id="ARBA00023065"/>
    </source>
</evidence>
<dbReference type="GO" id="GO:1990246">
    <property type="term" value="C:uniplex complex"/>
    <property type="evidence" value="ECO:0007669"/>
    <property type="project" value="TreeGrafter"/>
</dbReference>
<evidence type="ECO:0000256" key="11">
    <source>
        <dbReference type="ARBA" id="ARBA00023128"/>
    </source>
</evidence>
<dbReference type="GO" id="GO:0015292">
    <property type="term" value="F:uniporter activity"/>
    <property type="evidence" value="ECO:0007669"/>
    <property type="project" value="TreeGrafter"/>
</dbReference>
<dbReference type="EMBL" id="KN823353">
    <property type="protein sequence ID" value="KIO17692.1"/>
    <property type="molecule type" value="Genomic_DNA"/>
</dbReference>
<keyword evidence="8" id="KW-0106">Calcium</keyword>
<dbReference type="Proteomes" id="UP000054248">
    <property type="component" value="Unassembled WGS sequence"/>
</dbReference>
<dbReference type="AlphaFoldDB" id="A0A0C3L832"/>
<protein>
    <recommendedName>
        <fullName evidence="16">Calcium uniporter protein, mitochondrial</fullName>
    </recommendedName>
</protein>
<feature type="compositionally biased region" description="Basic and acidic residues" evidence="18">
    <location>
        <begin position="258"/>
        <end position="277"/>
    </location>
</feature>
<evidence type="ECO:0000256" key="17">
    <source>
        <dbReference type="ARBA" id="ARBA00045938"/>
    </source>
</evidence>
<feature type="transmembrane region" description="Helical" evidence="19">
    <location>
        <begin position="136"/>
        <end position="153"/>
    </location>
</feature>
<gene>
    <name evidence="21" type="ORF">M407DRAFT_32638</name>
</gene>
<keyword evidence="9 19" id="KW-1133">Transmembrane helix</keyword>
<evidence type="ECO:0000256" key="19">
    <source>
        <dbReference type="SAM" id="Phobius"/>
    </source>
</evidence>
<keyword evidence="10" id="KW-0406">Ion transport</keyword>
<evidence type="ECO:0000256" key="13">
    <source>
        <dbReference type="ARBA" id="ARBA00023303"/>
    </source>
</evidence>
<keyword evidence="3" id="KW-0813">Transport</keyword>
<dbReference type="PANTHER" id="PTHR13462">
    <property type="entry name" value="CALCIUM UNIPORTER PROTEIN, MITOCHONDRIAL"/>
    <property type="match status" value="1"/>
</dbReference>
<evidence type="ECO:0000256" key="15">
    <source>
        <dbReference type="ARBA" id="ARBA00044966"/>
    </source>
</evidence>
<comment type="function">
    <text evidence="17">Highly selective calcium channel localized to the inner mitochondrial membrane, which mediates calcium uptake into the mitochondrial matrix. Mitochondrial calcium homeostasis plays key roles in cellular physiology and regulates ATP production, cytoplasmic calcium signals and activation of cell death pathways. Sufficient to operate as a pore-forming channel without the need of calcium-sensor or auxiliary subunit.</text>
</comment>
<feature type="compositionally biased region" description="Basic and acidic residues" evidence="18">
    <location>
        <begin position="210"/>
        <end position="236"/>
    </location>
</feature>
<evidence type="ECO:0000313" key="22">
    <source>
        <dbReference type="Proteomes" id="UP000054248"/>
    </source>
</evidence>
<keyword evidence="7" id="KW-0999">Mitochondrion inner membrane</keyword>
<dbReference type="PANTHER" id="PTHR13462:SF10">
    <property type="entry name" value="CALCIUM UNIPORTER PROTEIN, MITOCHONDRIAL"/>
    <property type="match status" value="1"/>
</dbReference>
<evidence type="ECO:0000256" key="14">
    <source>
        <dbReference type="ARBA" id="ARBA00036634"/>
    </source>
</evidence>
<name>A0A0C3L832_9AGAM</name>
<sequence>WSDSTDIGDFVKEAAHTREFTIVITPDQRLNTAQLAPADEPDAKHDQNEKDAYEPLEIPVSVPSFEDRTRYLRRRLERMQGELTGLQEIKDSCDTLARRGTKRMATGVFAILITWWLTVLRLTFFTDLGWDVMEPVTYLTEFIVIMAGYGWFLRQGREVSYSSILNQSLSIRRRRLYESKGLDIERWAEIVTETKAINKEIERIREDYEGGWKESGGKPKEESNPDVEKGAVEGLDKALLTGSDAAAKEEGVQEGEAVESKRQQIVGENEKKMKEDSTSLLAP</sequence>
<keyword evidence="5" id="KW-0107">Calcium channel</keyword>
<accession>A0A0C3L832</accession>
<reference evidence="22" key="2">
    <citation type="submission" date="2015-01" db="EMBL/GenBank/DDBJ databases">
        <title>Evolutionary Origins and Diversification of the Mycorrhizal Mutualists.</title>
        <authorList>
            <consortium name="DOE Joint Genome Institute"/>
            <consortium name="Mycorrhizal Genomics Consortium"/>
            <person name="Kohler A."/>
            <person name="Kuo A."/>
            <person name="Nagy L.G."/>
            <person name="Floudas D."/>
            <person name="Copeland A."/>
            <person name="Barry K.W."/>
            <person name="Cichocki N."/>
            <person name="Veneault-Fourrey C."/>
            <person name="LaButti K."/>
            <person name="Lindquist E.A."/>
            <person name="Lipzen A."/>
            <person name="Lundell T."/>
            <person name="Morin E."/>
            <person name="Murat C."/>
            <person name="Riley R."/>
            <person name="Ohm R."/>
            <person name="Sun H."/>
            <person name="Tunlid A."/>
            <person name="Henrissat B."/>
            <person name="Grigoriev I.V."/>
            <person name="Hibbett D.S."/>
            <person name="Martin F."/>
        </authorList>
    </citation>
    <scope>NUCLEOTIDE SEQUENCE [LARGE SCALE GENOMIC DNA]</scope>
    <source>
        <strain evidence="22">MUT 4182</strain>
    </source>
</reference>
<feature type="non-terminal residue" evidence="21">
    <location>
        <position position="1"/>
    </location>
</feature>
<comment type="catalytic activity">
    <reaction evidence="14">
        <text>Ca(2+)(in) = Ca(2+)(out)</text>
        <dbReference type="Rhea" id="RHEA:29671"/>
        <dbReference type="ChEBI" id="CHEBI:29108"/>
    </reaction>
</comment>
<evidence type="ECO:0000259" key="20">
    <source>
        <dbReference type="Pfam" id="PF04678"/>
    </source>
</evidence>